<organism evidence="6 7">
    <name type="scientific">Coprinellus micaceus</name>
    <name type="common">Glistening ink-cap mushroom</name>
    <name type="synonym">Coprinus micaceus</name>
    <dbReference type="NCBI Taxonomy" id="71717"/>
    <lineage>
        <taxon>Eukaryota</taxon>
        <taxon>Fungi</taxon>
        <taxon>Dikarya</taxon>
        <taxon>Basidiomycota</taxon>
        <taxon>Agaricomycotina</taxon>
        <taxon>Agaricomycetes</taxon>
        <taxon>Agaricomycetidae</taxon>
        <taxon>Agaricales</taxon>
        <taxon>Agaricineae</taxon>
        <taxon>Psathyrellaceae</taxon>
        <taxon>Coprinellus</taxon>
    </lineage>
</organism>
<keyword evidence="2" id="KW-0378">Hydrolase</keyword>
<feature type="compositionally biased region" description="Low complexity" evidence="4">
    <location>
        <begin position="589"/>
        <end position="605"/>
    </location>
</feature>
<evidence type="ECO:0000256" key="1">
    <source>
        <dbReference type="ARBA" id="ARBA00010515"/>
    </source>
</evidence>
<dbReference type="EMBL" id="QPFP01000002">
    <property type="protein sequence ID" value="TEB38744.1"/>
    <property type="molecule type" value="Genomic_DNA"/>
</dbReference>
<evidence type="ECO:0000259" key="5">
    <source>
        <dbReference type="Pfam" id="PF07859"/>
    </source>
</evidence>
<proteinExistence type="inferred from homology"/>
<dbReference type="InterPro" id="IPR033140">
    <property type="entry name" value="Lipase_GDXG_put_SER_AS"/>
</dbReference>
<reference evidence="6 7" key="1">
    <citation type="journal article" date="2019" name="Nat. Ecol. Evol.">
        <title>Megaphylogeny resolves global patterns of mushroom evolution.</title>
        <authorList>
            <person name="Varga T."/>
            <person name="Krizsan K."/>
            <person name="Foldi C."/>
            <person name="Dima B."/>
            <person name="Sanchez-Garcia M."/>
            <person name="Sanchez-Ramirez S."/>
            <person name="Szollosi G.J."/>
            <person name="Szarkandi J.G."/>
            <person name="Papp V."/>
            <person name="Albert L."/>
            <person name="Andreopoulos W."/>
            <person name="Angelini C."/>
            <person name="Antonin V."/>
            <person name="Barry K.W."/>
            <person name="Bougher N.L."/>
            <person name="Buchanan P."/>
            <person name="Buyck B."/>
            <person name="Bense V."/>
            <person name="Catcheside P."/>
            <person name="Chovatia M."/>
            <person name="Cooper J."/>
            <person name="Damon W."/>
            <person name="Desjardin D."/>
            <person name="Finy P."/>
            <person name="Geml J."/>
            <person name="Haridas S."/>
            <person name="Hughes K."/>
            <person name="Justo A."/>
            <person name="Karasinski D."/>
            <person name="Kautmanova I."/>
            <person name="Kiss B."/>
            <person name="Kocsube S."/>
            <person name="Kotiranta H."/>
            <person name="LaButti K.M."/>
            <person name="Lechner B.E."/>
            <person name="Liimatainen K."/>
            <person name="Lipzen A."/>
            <person name="Lukacs Z."/>
            <person name="Mihaltcheva S."/>
            <person name="Morgado L.N."/>
            <person name="Niskanen T."/>
            <person name="Noordeloos M.E."/>
            <person name="Ohm R.A."/>
            <person name="Ortiz-Santana B."/>
            <person name="Ovrebo C."/>
            <person name="Racz N."/>
            <person name="Riley R."/>
            <person name="Savchenko A."/>
            <person name="Shiryaev A."/>
            <person name="Soop K."/>
            <person name="Spirin V."/>
            <person name="Szebenyi C."/>
            <person name="Tomsovsky M."/>
            <person name="Tulloss R.E."/>
            <person name="Uehling J."/>
            <person name="Grigoriev I.V."/>
            <person name="Vagvolgyi C."/>
            <person name="Papp T."/>
            <person name="Martin F.M."/>
            <person name="Miettinen O."/>
            <person name="Hibbett D.S."/>
            <person name="Nagy L.G."/>
        </authorList>
    </citation>
    <scope>NUCLEOTIDE SEQUENCE [LARGE SCALE GENOMIC DNA]</scope>
    <source>
        <strain evidence="6 7">FP101781</strain>
    </source>
</reference>
<comment type="similarity">
    <text evidence="1">Belongs to the 'GDXG' lipolytic enzyme family.</text>
</comment>
<dbReference type="Proteomes" id="UP000298030">
    <property type="component" value="Unassembled WGS sequence"/>
</dbReference>
<dbReference type="PROSITE" id="PS01174">
    <property type="entry name" value="LIPASE_GDXG_SER"/>
    <property type="match status" value="1"/>
</dbReference>
<feature type="compositionally biased region" description="Polar residues" evidence="4">
    <location>
        <begin position="610"/>
        <end position="623"/>
    </location>
</feature>
<dbReference type="InterPro" id="IPR050300">
    <property type="entry name" value="GDXG_lipolytic_enzyme"/>
</dbReference>
<evidence type="ECO:0000313" key="7">
    <source>
        <dbReference type="Proteomes" id="UP000298030"/>
    </source>
</evidence>
<dbReference type="InterPro" id="IPR013094">
    <property type="entry name" value="AB_hydrolase_3"/>
</dbReference>
<feature type="domain" description="Alpha/beta hydrolase fold-3" evidence="5">
    <location>
        <begin position="210"/>
        <end position="416"/>
    </location>
</feature>
<dbReference type="Pfam" id="PF07859">
    <property type="entry name" value="Abhydrolase_3"/>
    <property type="match status" value="1"/>
</dbReference>
<dbReference type="PANTHER" id="PTHR48081">
    <property type="entry name" value="AB HYDROLASE SUPERFAMILY PROTEIN C4A8.06C"/>
    <property type="match status" value="1"/>
</dbReference>
<accession>A0A4Y7TXN8</accession>
<feature type="region of interest" description="Disordered" evidence="4">
    <location>
        <begin position="492"/>
        <end position="537"/>
    </location>
</feature>
<keyword evidence="7" id="KW-1185">Reference proteome</keyword>
<dbReference type="GO" id="GO:0016787">
    <property type="term" value="F:hydrolase activity"/>
    <property type="evidence" value="ECO:0007669"/>
    <property type="project" value="UniProtKB-KW"/>
</dbReference>
<dbReference type="SUPFAM" id="SSF53474">
    <property type="entry name" value="alpha/beta-Hydrolases"/>
    <property type="match status" value="1"/>
</dbReference>
<feature type="region of interest" description="Disordered" evidence="4">
    <location>
        <begin position="575"/>
        <end position="647"/>
    </location>
</feature>
<gene>
    <name evidence="6" type="ORF">FA13DRAFT_397642</name>
</gene>
<evidence type="ECO:0000256" key="4">
    <source>
        <dbReference type="SAM" id="MobiDB-lite"/>
    </source>
</evidence>
<evidence type="ECO:0000256" key="2">
    <source>
        <dbReference type="ARBA" id="ARBA00022801"/>
    </source>
</evidence>
<sequence>MPLSLLSSVVPRFLSRRRALKEPTTQLVRLSPTEALHHYSTPGVTPPSARIDPKLRLPARKAPRVWEYWKYAAVAASKATHVTSEVVSHTIWGPRRKTWGIEMTFVTSLIREIEHHADLVNIDLLRMVISLGGLVPLPSDALVTPVTFRVTRRNLRGILAECDAAETGERELHGEWVVGRKTWQRLQHEWKSGHTTGESPKSSPRKERVILYIHGGAYYLSSAAVQRIVSIPLAKYADARVFALDYRLAPEACFPGPLHDVVSGYMRLVEDLSIPPENIIIAGDSAGGALCLALLLYLRDNSYPLPAAAILMSPWCDLTLSCESWDSNAAYDVVPFPPDNHMNPIALYLGENMEKYLTHPYASPLFGDMTGLPPLLIQAGDAEVLRDEIALLAHKATLAGVEVKHELYEDAIHVFQMYPFLDCAKQAFKSIGNFVKHTLPQIQSRSPQVLAATAEAELGQEMNSNATIVSGDGSEMPTGEQQLHDFSVAESRLGTPSTSDTDDPDREPPPSWMRSPTLSKNPPKFSVGKSDHGKKSTGNVTVEMVEDIHQIPNISLSPASPELATNQQHRRPLFPRRHRSQSLFHPTPTTQQQSRRATATASSTKSRSRVNTLRTVTLNMTSMSSPSPPPPALRISSKGGSHPDLTRLVGSWSCSSGPASQPMLYQAVSR</sequence>
<dbReference type="FunFam" id="3.40.50.1820:FF:000252">
    <property type="entry name" value="Related to calmodulin-dependent protein kinase"/>
    <property type="match status" value="1"/>
</dbReference>
<dbReference type="Gene3D" id="3.40.50.1820">
    <property type="entry name" value="alpha/beta hydrolase"/>
    <property type="match status" value="1"/>
</dbReference>
<evidence type="ECO:0000256" key="3">
    <source>
        <dbReference type="PROSITE-ProRule" id="PRU10038"/>
    </source>
</evidence>
<name>A0A4Y7TXN8_COPMI</name>
<feature type="active site" evidence="3">
    <location>
        <position position="285"/>
    </location>
</feature>
<dbReference type="InterPro" id="IPR029058">
    <property type="entry name" value="AB_hydrolase_fold"/>
</dbReference>
<dbReference type="AlphaFoldDB" id="A0A4Y7TXN8"/>
<comment type="caution">
    <text evidence="6">The sequence shown here is derived from an EMBL/GenBank/DDBJ whole genome shotgun (WGS) entry which is preliminary data.</text>
</comment>
<dbReference type="PANTHER" id="PTHR48081:SF26">
    <property type="entry name" value="ALPHA_BETA HYDROLASE FOLD-3 DOMAIN-CONTAINING PROTEIN"/>
    <property type="match status" value="1"/>
</dbReference>
<dbReference type="OrthoDB" id="408631at2759"/>
<protein>
    <submittedName>
        <fullName evidence="6">Esterase</fullName>
    </submittedName>
</protein>
<evidence type="ECO:0000313" key="6">
    <source>
        <dbReference type="EMBL" id="TEB38744.1"/>
    </source>
</evidence>
<dbReference type="STRING" id="71717.A0A4Y7TXN8"/>